<evidence type="ECO:0000313" key="2">
    <source>
        <dbReference type="Proteomes" id="UP001281614"/>
    </source>
</evidence>
<dbReference type="Proteomes" id="UP001281614">
    <property type="component" value="Unassembled WGS sequence"/>
</dbReference>
<accession>A0AAE0D6L8</accession>
<evidence type="ECO:0000313" key="1">
    <source>
        <dbReference type="EMBL" id="KAK2765700.1"/>
    </source>
</evidence>
<reference evidence="1" key="1">
    <citation type="submission" date="2023-02" db="EMBL/GenBank/DDBJ databases">
        <title>Colletotrichum kahawae CIFC_Que2 genome sequencing and assembly.</title>
        <authorList>
            <person name="Baroncelli R."/>
        </authorList>
    </citation>
    <scope>NUCLEOTIDE SEQUENCE</scope>
    <source>
        <strain evidence="1">CIFC_Que2</strain>
    </source>
</reference>
<dbReference type="EMBL" id="VYYT01000130">
    <property type="protein sequence ID" value="KAK2765700.1"/>
    <property type="molecule type" value="Genomic_DNA"/>
</dbReference>
<comment type="caution">
    <text evidence="1">The sequence shown here is derived from an EMBL/GenBank/DDBJ whole genome shotgun (WGS) entry which is preliminary data.</text>
</comment>
<keyword evidence="2" id="KW-1185">Reference proteome</keyword>
<proteinExistence type="predicted"/>
<gene>
    <name evidence="1" type="ORF">CKAH01_15641</name>
</gene>
<organism evidence="1 2">
    <name type="scientific">Colletotrichum kahawae</name>
    <name type="common">Coffee berry disease fungus</name>
    <dbReference type="NCBI Taxonomy" id="34407"/>
    <lineage>
        <taxon>Eukaryota</taxon>
        <taxon>Fungi</taxon>
        <taxon>Dikarya</taxon>
        <taxon>Ascomycota</taxon>
        <taxon>Pezizomycotina</taxon>
        <taxon>Sordariomycetes</taxon>
        <taxon>Hypocreomycetidae</taxon>
        <taxon>Glomerellales</taxon>
        <taxon>Glomerellaceae</taxon>
        <taxon>Colletotrichum</taxon>
        <taxon>Colletotrichum gloeosporioides species complex</taxon>
    </lineage>
</organism>
<protein>
    <submittedName>
        <fullName evidence="1">Uncharacterized protein</fullName>
    </submittedName>
</protein>
<sequence length="216" mass="24653">MSMSLHLENTMRLSLVFAQVSQKLYSVCLTDFNALLENDVTNPAIEAILIPLWLETDGRLIMPGLDILCGYLETRDRELLELFRHEKIEYDILWMHPEQALEGGAQMKVWVTIYGREAQSKSLGKVLQDVGFYLQDPVYAMRNAAYTNPQRFGNTPSIRTTDFKMISPGTMQASTTNELLQPNNVLESLTTNLSLAETHGSPYLLTELKRWFITFN</sequence>
<dbReference type="AlphaFoldDB" id="A0AAE0D6L8"/>
<name>A0AAE0D6L8_COLKA</name>